<evidence type="ECO:0000313" key="3">
    <source>
        <dbReference type="Proteomes" id="UP000218238"/>
    </source>
</evidence>
<dbReference type="EMBL" id="NTFS01000100">
    <property type="protein sequence ID" value="PAX55220.1"/>
    <property type="molecule type" value="Genomic_DNA"/>
</dbReference>
<dbReference type="InterPro" id="IPR011856">
    <property type="entry name" value="tRNA_endonuc-like_dom_sf"/>
</dbReference>
<keyword evidence="3" id="KW-1185">Reference proteome</keyword>
<feature type="domain" description="PD(D/E)XK endonuclease" evidence="1">
    <location>
        <begin position="2"/>
        <end position="103"/>
    </location>
</feature>
<comment type="caution">
    <text evidence="2">The sequence shown here is derived from an EMBL/GenBank/DDBJ whole genome shotgun (WGS) entry which is preliminary data.</text>
</comment>
<protein>
    <recommendedName>
        <fullName evidence="1">PD(D/E)XK endonuclease domain-containing protein</fullName>
    </recommendedName>
</protein>
<gene>
    <name evidence="2" type="ORF">CK510_11290</name>
</gene>
<organism evidence="2 3">
    <name type="scientific">Brunnivagina elsteri CCALA 953</name>
    <dbReference type="NCBI Taxonomy" id="987040"/>
    <lineage>
        <taxon>Bacteria</taxon>
        <taxon>Bacillati</taxon>
        <taxon>Cyanobacteriota</taxon>
        <taxon>Cyanophyceae</taxon>
        <taxon>Nostocales</taxon>
        <taxon>Calotrichaceae</taxon>
        <taxon>Brunnivagina</taxon>
    </lineage>
</organism>
<sequence>MHHTKNKGDLAVAKAIADLIYKQYSVLAPVACEHLPFDLVVYKDAKFYRIQAKFSADGVVKNRTSWADKNGSHEKKYKLDDFDYYALYLPDLDKVVYPSIKFGGCCITTELPLSPTPFYWWEDFTDFTDNAPKRNYKEFGVDLTTRKVNSEARIKTRKVERPLKEELEKMVWEKPTLQIGKDFGVSDKAVEKWCKAYGIEKPPRGYWMKKGVGEESKIVRLSEAEV</sequence>
<name>A0A2A2TKM4_9CYAN</name>
<dbReference type="OrthoDB" id="481858at2"/>
<dbReference type="GO" id="GO:0003676">
    <property type="term" value="F:nucleic acid binding"/>
    <property type="evidence" value="ECO:0007669"/>
    <property type="project" value="InterPro"/>
</dbReference>
<reference evidence="2 3" key="1">
    <citation type="submission" date="2017-08" db="EMBL/GenBank/DDBJ databases">
        <title>Draft genome sequence of filamentous cyanobacterium Calothrix elsteri CCALA 953.</title>
        <authorList>
            <person name="Gagunashvili A.N."/>
            <person name="Elster J."/>
            <person name="Andresson O.S."/>
        </authorList>
    </citation>
    <scope>NUCLEOTIDE SEQUENCE [LARGE SCALE GENOMIC DNA]</scope>
    <source>
        <strain evidence="2 3">CCALA 953</strain>
    </source>
</reference>
<accession>A0A2A2TKM4</accession>
<dbReference type="InterPro" id="IPR021671">
    <property type="entry name" value="PD(D/E)XK_Endonuc"/>
</dbReference>
<proteinExistence type="predicted"/>
<dbReference type="Gene3D" id="3.40.1350.10">
    <property type="match status" value="1"/>
</dbReference>
<dbReference type="Pfam" id="PF11645">
    <property type="entry name" value="PDDEXK_5"/>
    <property type="match status" value="1"/>
</dbReference>
<evidence type="ECO:0000259" key="1">
    <source>
        <dbReference type="Pfam" id="PF11645"/>
    </source>
</evidence>
<dbReference type="Proteomes" id="UP000218238">
    <property type="component" value="Unassembled WGS sequence"/>
</dbReference>
<evidence type="ECO:0000313" key="2">
    <source>
        <dbReference type="EMBL" id="PAX55220.1"/>
    </source>
</evidence>
<dbReference type="AlphaFoldDB" id="A0A2A2TKM4"/>